<organism evidence="3 4">
    <name type="scientific">Agaribacter flavus</name>
    <dbReference type="NCBI Taxonomy" id="1902781"/>
    <lineage>
        <taxon>Bacteria</taxon>
        <taxon>Pseudomonadati</taxon>
        <taxon>Pseudomonadota</taxon>
        <taxon>Gammaproteobacteria</taxon>
        <taxon>Alteromonadales</taxon>
        <taxon>Alteromonadaceae</taxon>
        <taxon>Agaribacter</taxon>
    </lineage>
</organism>
<dbReference type="Gene3D" id="3.90.850.10">
    <property type="entry name" value="Fumarylacetoacetase-like, C-terminal domain"/>
    <property type="match status" value="1"/>
</dbReference>
<feature type="domain" description="Fumarylacetoacetase-like C-terminal" evidence="2">
    <location>
        <begin position="20"/>
        <end position="219"/>
    </location>
</feature>
<name>A0ABV7FJR8_9ALTE</name>
<keyword evidence="3" id="KW-0378">Hydrolase</keyword>
<keyword evidence="4" id="KW-1185">Reference proteome</keyword>
<dbReference type="GO" id="GO:0016787">
    <property type="term" value="F:hydrolase activity"/>
    <property type="evidence" value="ECO:0007669"/>
    <property type="project" value="UniProtKB-KW"/>
</dbReference>
<dbReference type="PANTHER" id="PTHR11820:SF7">
    <property type="entry name" value="ACYLPYRUVASE FAHD1, MITOCHONDRIAL"/>
    <property type="match status" value="1"/>
</dbReference>
<dbReference type="Proteomes" id="UP001595478">
    <property type="component" value="Unassembled WGS sequence"/>
</dbReference>
<accession>A0ABV7FJR8</accession>
<protein>
    <submittedName>
        <fullName evidence="3">Fumarylacetoacetate hydrolase family protein</fullName>
    </submittedName>
</protein>
<reference evidence="4" key="1">
    <citation type="journal article" date="2019" name="Int. J. Syst. Evol. Microbiol.">
        <title>The Global Catalogue of Microorganisms (GCM) 10K type strain sequencing project: providing services to taxonomists for standard genome sequencing and annotation.</title>
        <authorList>
            <consortium name="The Broad Institute Genomics Platform"/>
            <consortium name="The Broad Institute Genome Sequencing Center for Infectious Disease"/>
            <person name="Wu L."/>
            <person name="Ma J."/>
        </authorList>
    </citation>
    <scope>NUCLEOTIDE SEQUENCE [LARGE SCALE GENOMIC DNA]</scope>
    <source>
        <strain evidence="4">KCTC 52473</strain>
    </source>
</reference>
<evidence type="ECO:0000259" key="2">
    <source>
        <dbReference type="Pfam" id="PF01557"/>
    </source>
</evidence>
<keyword evidence="1" id="KW-0479">Metal-binding</keyword>
<evidence type="ECO:0000313" key="4">
    <source>
        <dbReference type="Proteomes" id="UP001595478"/>
    </source>
</evidence>
<dbReference type="NCBIfam" id="NF007967">
    <property type="entry name" value="PRK10691.1"/>
    <property type="match status" value="1"/>
</dbReference>
<comment type="caution">
    <text evidence="3">The sequence shown here is derived from an EMBL/GenBank/DDBJ whole genome shotgun (WGS) entry which is preliminary data.</text>
</comment>
<sequence length="235" mass="25833">MADYIHKDLTGNSIDLPVGKVLCVGRNYLDHIVEMGGSQGTSPKKGSPVLFMKPKTALCDFSETLSIPNDRGECHNELEVALLIGEKLSNASRESCRHAIYGVALGLDLTLRDLQNMLKDAGLPWERCKSFDASCPVSPFYLMPKTQTLDFNFQLSINGELRQNGDTKYMLWPFLDLLAEASKEFTIEPGDIVMTGTPKGVGPLFSGDTIVASLSQQLGSDDQSKEIIRIETRVC</sequence>
<dbReference type="InterPro" id="IPR036663">
    <property type="entry name" value="Fumarylacetoacetase_C_sf"/>
</dbReference>
<evidence type="ECO:0000313" key="3">
    <source>
        <dbReference type="EMBL" id="MFC3120543.1"/>
    </source>
</evidence>
<dbReference type="Pfam" id="PF01557">
    <property type="entry name" value="FAA_hydrolase"/>
    <property type="match status" value="1"/>
</dbReference>
<dbReference type="PANTHER" id="PTHR11820">
    <property type="entry name" value="ACYLPYRUVASE"/>
    <property type="match status" value="1"/>
</dbReference>
<dbReference type="InterPro" id="IPR011234">
    <property type="entry name" value="Fumarylacetoacetase-like_C"/>
</dbReference>
<evidence type="ECO:0000256" key="1">
    <source>
        <dbReference type="ARBA" id="ARBA00022723"/>
    </source>
</evidence>
<dbReference type="SUPFAM" id="SSF56529">
    <property type="entry name" value="FAH"/>
    <property type="match status" value="1"/>
</dbReference>
<dbReference type="EMBL" id="JBHRSW010000005">
    <property type="protein sequence ID" value="MFC3120543.1"/>
    <property type="molecule type" value="Genomic_DNA"/>
</dbReference>
<gene>
    <name evidence="3" type="ORF">ACFOHL_02810</name>
</gene>
<dbReference type="RefSeq" id="WP_376918681.1">
    <property type="nucleotide sequence ID" value="NZ_JBHRSW010000005.1"/>
</dbReference>
<proteinExistence type="predicted"/>